<reference evidence="9 10" key="1">
    <citation type="submission" date="2016-12" db="EMBL/GenBank/DDBJ databases">
        <title>Trade-off between light-utilization and light-protection in marine flavobacteria.</title>
        <authorList>
            <person name="Kumagai Y."/>
            <person name="Yoshizawa S."/>
            <person name="Kogure K."/>
            <person name="Iwasaki W."/>
        </authorList>
    </citation>
    <scope>NUCLEOTIDE SEQUENCE [LARGE SCALE GENOMIC DNA]</scope>
    <source>
        <strain evidence="9 10">KCTC 12100</strain>
    </source>
</reference>
<dbReference type="AlphaFoldDB" id="A0A2P6CEK8"/>
<comment type="subcellular location">
    <subcellularLocation>
        <location evidence="1">Cell outer membrane</location>
    </subcellularLocation>
</comment>
<dbReference type="CDD" id="cd08977">
    <property type="entry name" value="SusD"/>
    <property type="match status" value="1"/>
</dbReference>
<name>A0A2P6CEK8_9FLAO</name>
<feature type="domain" description="SusD-like N-terminal" evidence="8">
    <location>
        <begin position="73"/>
        <end position="218"/>
    </location>
</feature>
<keyword evidence="5" id="KW-0998">Cell outer membrane</keyword>
<dbReference type="InterPro" id="IPR012944">
    <property type="entry name" value="SusD_RagB_dom"/>
</dbReference>
<evidence type="ECO:0000259" key="8">
    <source>
        <dbReference type="Pfam" id="PF14322"/>
    </source>
</evidence>
<proteinExistence type="inferred from homology"/>
<protein>
    <recommendedName>
        <fullName evidence="11">RagB/SusD family nutrient uptake outer membrane protein</fullName>
    </recommendedName>
</protein>
<evidence type="ECO:0000313" key="9">
    <source>
        <dbReference type="EMBL" id="PQJ73347.1"/>
    </source>
</evidence>
<dbReference type="Pfam" id="PF07980">
    <property type="entry name" value="SusD_RagB"/>
    <property type="match status" value="1"/>
</dbReference>
<dbReference type="GO" id="GO:0009279">
    <property type="term" value="C:cell outer membrane"/>
    <property type="evidence" value="ECO:0007669"/>
    <property type="project" value="UniProtKB-SubCell"/>
</dbReference>
<keyword evidence="10" id="KW-1185">Reference proteome</keyword>
<dbReference type="Pfam" id="PF14322">
    <property type="entry name" value="SusD-like_3"/>
    <property type="match status" value="1"/>
</dbReference>
<sequence length="508" mass="57109">MKLNKIILLFTLLFAISCSEDFVEQSPEDAITVDNFFNTDQQVLSSGSPLYGYPWFYFNEKFLITIGDLYAGNAIGSYSDLAQFENFTVNGSNQFSNEGWDSLYNVIANANVLIHNLETKVGSNVSQEVINKVMGEAYFMRATAYFYLVRIWGPVPIIYSVDQINSKEPIYKNKTEDIYTFLIKDYEKAYSLLPTTWDANNAGRVTKSACDGMLAKVYITMGDYAKANNYSTKVINSGLYNLLPNYQDLFNPIFNNNAESIFALQWVACGDWGFQNANQAYLAASPKLTQVGDGWATFQPSIDLMNAYENGDLRRYRTIMEPGNFYPELVTAEGGYTVPDDGMTSTLAGFRKYVVGSPDEGNVCFMSTEVNTNILRYADILLIHAESILGTSTSTTDQEALDAFNAVRKRAGLDAKTEITSSDIFNERRIEFVVEGDYWFDLIRRDRTEAIEILSNQERGVYQDRNINTIASKKVTPSQADFLLPIPSAETAKNPLLLEEPVAFDFNN</sequence>
<evidence type="ECO:0000256" key="1">
    <source>
        <dbReference type="ARBA" id="ARBA00004442"/>
    </source>
</evidence>
<feature type="domain" description="RagB/SusD" evidence="7">
    <location>
        <begin position="259"/>
        <end position="499"/>
    </location>
</feature>
<dbReference type="Proteomes" id="UP000247345">
    <property type="component" value="Unassembled WGS sequence"/>
</dbReference>
<comment type="similarity">
    <text evidence="2">Belongs to the SusD family.</text>
</comment>
<feature type="chain" id="PRO_5015152931" description="RagB/SusD family nutrient uptake outer membrane protein" evidence="6">
    <location>
        <begin position="21"/>
        <end position="508"/>
    </location>
</feature>
<dbReference type="PROSITE" id="PS51257">
    <property type="entry name" value="PROKAR_LIPOPROTEIN"/>
    <property type="match status" value="1"/>
</dbReference>
<dbReference type="RefSeq" id="WP_105049013.1">
    <property type="nucleotide sequence ID" value="NZ_CP150661.1"/>
</dbReference>
<organism evidence="9 10">
    <name type="scientific">Polaribacter butkevichii</name>
    <dbReference type="NCBI Taxonomy" id="218490"/>
    <lineage>
        <taxon>Bacteria</taxon>
        <taxon>Pseudomonadati</taxon>
        <taxon>Bacteroidota</taxon>
        <taxon>Flavobacteriia</taxon>
        <taxon>Flavobacteriales</taxon>
        <taxon>Flavobacteriaceae</taxon>
    </lineage>
</organism>
<gene>
    <name evidence="9" type="ORF">BTO14_08765</name>
</gene>
<dbReference type="InterPro" id="IPR033985">
    <property type="entry name" value="SusD-like_N"/>
</dbReference>
<accession>A0A2P6CEK8</accession>
<dbReference type="InterPro" id="IPR011990">
    <property type="entry name" value="TPR-like_helical_dom_sf"/>
</dbReference>
<evidence type="ECO:0000256" key="2">
    <source>
        <dbReference type="ARBA" id="ARBA00006275"/>
    </source>
</evidence>
<comment type="caution">
    <text evidence="9">The sequence shown here is derived from an EMBL/GenBank/DDBJ whole genome shotgun (WGS) entry which is preliminary data.</text>
</comment>
<evidence type="ECO:0000256" key="3">
    <source>
        <dbReference type="ARBA" id="ARBA00022729"/>
    </source>
</evidence>
<feature type="signal peptide" evidence="6">
    <location>
        <begin position="1"/>
        <end position="20"/>
    </location>
</feature>
<dbReference type="OrthoDB" id="5694214at2"/>
<evidence type="ECO:0000256" key="5">
    <source>
        <dbReference type="ARBA" id="ARBA00023237"/>
    </source>
</evidence>
<evidence type="ECO:0000259" key="7">
    <source>
        <dbReference type="Pfam" id="PF07980"/>
    </source>
</evidence>
<keyword evidence="3 6" id="KW-0732">Signal</keyword>
<evidence type="ECO:0000313" key="10">
    <source>
        <dbReference type="Proteomes" id="UP000247345"/>
    </source>
</evidence>
<dbReference type="EMBL" id="MSCK01000001">
    <property type="protein sequence ID" value="PQJ73347.1"/>
    <property type="molecule type" value="Genomic_DNA"/>
</dbReference>
<dbReference type="SUPFAM" id="SSF48452">
    <property type="entry name" value="TPR-like"/>
    <property type="match status" value="1"/>
</dbReference>
<evidence type="ECO:0008006" key="11">
    <source>
        <dbReference type="Google" id="ProtNLM"/>
    </source>
</evidence>
<evidence type="ECO:0000256" key="6">
    <source>
        <dbReference type="SAM" id="SignalP"/>
    </source>
</evidence>
<keyword evidence="4" id="KW-0472">Membrane</keyword>
<evidence type="ECO:0000256" key="4">
    <source>
        <dbReference type="ARBA" id="ARBA00023136"/>
    </source>
</evidence>
<dbReference type="Gene3D" id="1.25.40.390">
    <property type="match status" value="1"/>
</dbReference>